<dbReference type="Proteomes" id="UP000288805">
    <property type="component" value="Unassembled WGS sequence"/>
</dbReference>
<comment type="caution">
    <text evidence="1">The sequence shown here is derived from an EMBL/GenBank/DDBJ whole genome shotgun (WGS) entry which is preliminary data.</text>
</comment>
<evidence type="ECO:0008006" key="3">
    <source>
        <dbReference type="Google" id="ProtNLM"/>
    </source>
</evidence>
<proteinExistence type="predicted"/>
<evidence type="ECO:0000313" key="2">
    <source>
        <dbReference type="Proteomes" id="UP000288805"/>
    </source>
</evidence>
<gene>
    <name evidence="1" type="ORF">CK203_058132</name>
</gene>
<dbReference type="AlphaFoldDB" id="A0A438FZC4"/>
<organism evidence="1 2">
    <name type="scientific">Vitis vinifera</name>
    <name type="common">Grape</name>
    <dbReference type="NCBI Taxonomy" id="29760"/>
    <lineage>
        <taxon>Eukaryota</taxon>
        <taxon>Viridiplantae</taxon>
        <taxon>Streptophyta</taxon>
        <taxon>Embryophyta</taxon>
        <taxon>Tracheophyta</taxon>
        <taxon>Spermatophyta</taxon>
        <taxon>Magnoliopsida</taxon>
        <taxon>eudicotyledons</taxon>
        <taxon>Gunneridae</taxon>
        <taxon>Pentapetalae</taxon>
        <taxon>rosids</taxon>
        <taxon>Vitales</taxon>
        <taxon>Vitaceae</taxon>
        <taxon>Viteae</taxon>
        <taxon>Vitis</taxon>
    </lineage>
</organism>
<reference evidence="1 2" key="1">
    <citation type="journal article" date="2018" name="PLoS Genet.">
        <title>Population sequencing reveals clonal diversity and ancestral inbreeding in the grapevine cultivar Chardonnay.</title>
        <authorList>
            <person name="Roach M.J."/>
            <person name="Johnson D.L."/>
            <person name="Bohlmann J."/>
            <person name="van Vuuren H.J."/>
            <person name="Jones S.J."/>
            <person name="Pretorius I.S."/>
            <person name="Schmidt S.A."/>
            <person name="Borneman A.R."/>
        </authorList>
    </citation>
    <scope>NUCLEOTIDE SEQUENCE [LARGE SCALE GENOMIC DNA]</scope>
    <source>
        <strain evidence="2">cv. Chardonnay</strain>
        <tissue evidence="1">Leaf</tissue>
    </source>
</reference>
<evidence type="ECO:0000313" key="1">
    <source>
        <dbReference type="EMBL" id="RVW65316.1"/>
    </source>
</evidence>
<dbReference type="EMBL" id="QGNW01000689">
    <property type="protein sequence ID" value="RVW65316.1"/>
    <property type="molecule type" value="Genomic_DNA"/>
</dbReference>
<name>A0A438FZC4_VITVI</name>
<sequence length="59" mass="6626">MENIDVLALELWCEVGGLPSRYLGLPLGAPFKSMAAWDEVRLRLEKMQKDFLWGGGAFV</sequence>
<protein>
    <recommendedName>
        <fullName evidence="3">DUF4283 domain-containing protein</fullName>
    </recommendedName>
</protein>
<accession>A0A438FZC4</accession>